<comment type="caution">
    <text evidence="2">The sequence shown here is derived from an EMBL/GenBank/DDBJ whole genome shotgun (WGS) entry which is preliminary data.</text>
</comment>
<dbReference type="Proteomes" id="UP000537126">
    <property type="component" value="Unassembled WGS sequence"/>
</dbReference>
<evidence type="ECO:0000313" key="3">
    <source>
        <dbReference type="Proteomes" id="UP000537126"/>
    </source>
</evidence>
<name>A0A846MND9_9BACT</name>
<keyword evidence="3" id="KW-1185">Reference proteome</keyword>
<dbReference type="RefSeq" id="WP_166918255.1">
    <property type="nucleotide sequence ID" value="NZ_JAASRN010000001.1"/>
</dbReference>
<dbReference type="EMBL" id="JAASRN010000001">
    <property type="protein sequence ID" value="NIK72971.1"/>
    <property type="molecule type" value="Genomic_DNA"/>
</dbReference>
<evidence type="ECO:0000256" key="1">
    <source>
        <dbReference type="SAM" id="Phobius"/>
    </source>
</evidence>
<keyword evidence="1" id="KW-0812">Transmembrane</keyword>
<feature type="transmembrane region" description="Helical" evidence="1">
    <location>
        <begin position="14"/>
        <end position="34"/>
    </location>
</feature>
<proteinExistence type="predicted"/>
<gene>
    <name evidence="2" type="ORF">FHS56_000457</name>
</gene>
<protein>
    <submittedName>
        <fullName evidence="2">Uncharacterized protein</fullName>
    </submittedName>
</protein>
<dbReference type="AlphaFoldDB" id="A0A846MND9"/>
<reference evidence="2 3" key="1">
    <citation type="submission" date="2020-03" db="EMBL/GenBank/DDBJ databases">
        <title>Genomic Encyclopedia of Type Strains, Phase IV (KMG-IV): sequencing the most valuable type-strain genomes for metagenomic binning, comparative biology and taxonomic classification.</title>
        <authorList>
            <person name="Goeker M."/>
        </authorList>
    </citation>
    <scope>NUCLEOTIDE SEQUENCE [LARGE SCALE GENOMIC DNA]</scope>
    <source>
        <strain evidence="2 3">DSM 5718</strain>
    </source>
</reference>
<accession>A0A846MND9</accession>
<keyword evidence="1" id="KW-1133">Transmembrane helix</keyword>
<evidence type="ECO:0000313" key="2">
    <source>
        <dbReference type="EMBL" id="NIK72971.1"/>
    </source>
</evidence>
<organism evidence="2 3">
    <name type="scientific">Thermonema lapsum</name>
    <dbReference type="NCBI Taxonomy" id="28195"/>
    <lineage>
        <taxon>Bacteria</taxon>
        <taxon>Pseudomonadati</taxon>
        <taxon>Bacteroidota</taxon>
        <taxon>Cytophagia</taxon>
        <taxon>Cytophagales</taxon>
        <taxon>Thermonemataceae</taxon>
        <taxon>Thermonema</taxon>
    </lineage>
</organism>
<keyword evidence="1" id="KW-0472">Membrane</keyword>
<sequence length="310" mass="36862">MHDLFSLLKEYKSYLWRISVGMVGLMLFILAINYGEEYFSPAPRLMEQPRAQQLQSVKRWLRCRCLTTHAPQGDTLVEEYLLGYDGAGRLRAHNQHIFFHYDSLNHLQSIDIYHDNQGYSGRRLHFRYLSLPPATPFSLVEATLLKIRDKQILSTSYFVALPCPPQQAAWYEYLPSEEPLTDLPKKQKEEIWLMQKGEKQLYWLFDDYARLTEEIELDPYLPTAYALLRRRFAYDAKGLLSEIIQTDSIINPGRNIFRQTGKHLYRYEYETPERPVLYEQLLWNGVEWKLEVRRKCRYEPVERQTVPPED</sequence>